<protein>
    <submittedName>
        <fullName evidence="4">Uncharacterized protein</fullName>
    </submittedName>
</protein>
<dbReference type="Proteomes" id="UP000317650">
    <property type="component" value="Chromosome 4"/>
</dbReference>
<evidence type="ECO:0000313" key="4">
    <source>
        <dbReference type="EMBL" id="THU73032.1"/>
    </source>
</evidence>
<dbReference type="PANTHER" id="PTHR31614">
    <property type="entry name" value="PROTEIN DOWNSTREAM OF FLC-RELATED"/>
    <property type="match status" value="1"/>
</dbReference>
<sequence length="163" mass="17448">MANGSHAFAATCFLFAFLNAVVCVVSTPDIVVEGRVYCDTCRAGFETTATEYIAGAKVKLECKNYTTGEIIHTNQATTDATGKYHITVVDDHQEETCQVTLISSPRSDCSEISEGRNSALVVVTHNVGITSGVRYANSLGFLKDKPLETCGQVLLQYALGVDG</sequence>
<evidence type="ECO:0000256" key="1">
    <source>
        <dbReference type="ARBA" id="ARBA00010049"/>
    </source>
</evidence>
<organism evidence="4 5">
    <name type="scientific">Musa balbisiana</name>
    <name type="common">Banana</name>
    <dbReference type="NCBI Taxonomy" id="52838"/>
    <lineage>
        <taxon>Eukaryota</taxon>
        <taxon>Viridiplantae</taxon>
        <taxon>Streptophyta</taxon>
        <taxon>Embryophyta</taxon>
        <taxon>Tracheophyta</taxon>
        <taxon>Spermatophyta</taxon>
        <taxon>Magnoliopsida</taxon>
        <taxon>Liliopsida</taxon>
        <taxon>Zingiberales</taxon>
        <taxon>Musaceae</taxon>
        <taxon>Musa</taxon>
    </lineage>
</organism>
<name>A0A4S8KCX5_MUSBA</name>
<keyword evidence="3" id="KW-0732">Signal</keyword>
<dbReference type="InterPro" id="IPR006040">
    <property type="entry name" value="Allergen_Ole_e_I_CS"/>
</dbReference>
<comment type="similarity">
    <text evidence="1">Belongs to the Ole e I family.</text>
</comment>
<dbReference type="EMBL" id="PYDT01000001">
    <property type="protein sequence ID" value="THU73032.1"/>
    <property type="molecule type" value="Genomic_DNA"/>
</dbReference>
<dbReference type="PANTHER" id="PTHR31614:SF28">
    <property type="entry name" value="OS05G0220300 PROTEIN"/>
    <property type="match status" value="1"/>
</dbReference>
<evidence type="ECO:0000256" key="2">
    <source>
        <dbReference type="ARBA" id="ARBA00023157"/>
    </source>
</evidence>
<feature type="chain" id="PRO_5020609312" evidence="3">
    <location>
        <begin position="24"/>
        <end position="163"/>
    </location>
</feature>
<keyword evidence="5" id="KW-1185">Reference proteome</keyword>
<feature type="signal peptide" evidence="3">
    <location>
        <begin position="1"/>
        <end position="23"/>
    </location>
</feature>
<gene>
    <name evidence="4" type="ORF">C4D60_Mb04t18510</name>
</gene>
<keyword evidence="2" id="KW-1015">Disulfide bond</keyword>
<accession>A0A4S8KCX5</accession>
<dbReference type="Gene3D" id="2.60.40.10">
    <property type="entry name" value="Immunoglobulins"/>
    <property type="match status" value="1"/>
</dbReference>
<dbReference type="PROSITE" id="PS00925">
    <property type="entry name" value="OLEEI"/>
    <property type="match status" value="1"/>
</dbReference>
<dbReference type="Pfam" id="PF01190">
    <property type="entry name" value="Pollen_Ole_e_1"/>
    <property type="match status" value="1"/>
</dbReference>
<dbReference type="InterPro" id="IPR013783">
    <property type="entry name" value="Ig-like_fold"/>
</dbReference>
<dbReference type="GO" id="GO:0005615">
    <property type="term" value="C:extracellular space"/>
    <property type="evidence" value="ECO:0007669"/>
    <property type="project" value="InterPro"/>
</dbReference>
<evidence type="ECO:0000313" key="5">
    <source>
        <dbReference type="Proteomes" id="UP000317650"/>
    </source>
</evidence>
<comment type="caution">
    <text evidence="4">The sequence shown here is derived from an EMBL/GenBank/DDBJ whole genome shotgun (WGS) entry which is preliminary data.</text>
</comment>
<dbReference type="InterPro" id="IPR006041">
    <property type="entry name" value="Pollen_Ole_e1_allergen"/>
</dbReference>
<dbReference type="AlphaFoldDB" id="A0A4S8KCX5"/>
<reference evidence="4 5" key="1">
    <citation type="journal article" date="2019" name="Nat. Plants">
        <title>Genome sequencing of Musa balbisiana reveals subgenome evolution and function divergence in polyploid bananas.</title>
        <authorList>
            <person name="Yao X."/>
        </authorList>
    </citation>
    <scope>NUCLEOTIDE SEQUENCE [LARGE SCALE GENOMIC DNA]</scope>
    <source>
        <strain evidence="5">cv. DH-PKW</strain>
        <tissue evidence="4">Leaves</tissue>
    </source>
</reference>
<proteinExistence type="inferred from homology"/>
<evidence type="ECO:0000256" key="3">
    <source>
        <dbReference type="SAM" id="SignalP"/>
    </source>
</evidence>